<dbReference type="Proteomes" id="UP000626109">
    <property type="component" value="Unassembled WGS sequence"/>
</dbReference>
<evidence type="ECO:0000313" key="3">
    <source>
        <dbReference type="EMBL" id="CAE8721270.1"/>
    </source>
</evidence>
<sequence>MRGEESVDSVPEKVPPARPLAAKLPEFASSSGGRWLLRHPILGSMILGPTPSSSPSAALPEKNLPSSPPRAEPLLPAPKAEAEAEAEGPRKGGRSTSDEELLALVRELVEAQRGRLAADAAQAALIEAPPAPTAVEVEPAAEAAAETAAASAAAS</sequence>
<feature type="compositionally biased region" description="Low complexity" evidence="1">
    <location>
        <begin position="49"/>
        <end position="60"/>
    </location>
</feature>
<gene>
    <name evidence="2" type="ORF">PGLA2088_LOCUS16242</name>
    <name evidence="3" type="ORF">PGLA2088_LOCUS41838</name>
</gene>
<evidence type="ECO:0000256" key="1">
    <source>
        <dbReference type="SAM" id="MobiDB-lite"/>
    </source>
</evidence>
<protein>
    <submittedName>
        <fullName evidence="2">Uncharacterized protein</fullName>
    </submittedName>
</protein>
<accession>A0A813J578</accession>
<dbReference type="EMBL" id="CAJNNW010034010">
    <property type="protein sequence ID" value="CAE8721270.1"/>
    <property type="molecule type" value="Genomic_DNA"/>
</dbReference>
<reference evidence="2" key="1">
    <citation type="submission" date="2021-02" db="EMBL/GenBank/DDBJ databases">
        <authorList>
            <person name="Dougan E. K."/>
            <person name="Rhodes N."/>
            <person name="Thang M."/>
            <person name="Chan C."/>
        </authorList>
    </citation>
    <scope>NUCLEOTIDE SEQUENCE</scope>
</reference>
<evidence type="ECO:0000313" key="4">
    <source>
        <dbReference type="Proteomes" id="UP000626109"/>
    </source>
</evidence>
<name>A0A813J578_POLGL</name>
<dbReference type="EMBL" id="CAJNNW010020517">
    <property type="protein sequence ID" value="CAE8666388.1"/>
    <property type="molecule type" value="Genomic_DNA"/>
</dbReference>
<proteinExistence type="predicted"/>
<comment type="caution">
    <text evidence="2">The sequence shown here is derived from an EMBL/GenBank/DDBJ whole genome shotgun (WGS) entry which is preliminary data.</text>
</comment>
<feature type="region of interest" description="Disordered" evidence="1">
    <location>
        <begin position="1"/>
        <end position="25"/>
    </location>
</feature>
<feature type="region of interest" description="Disordered" evidence="1">
    <location>
        <begin position="44"/>
        <end position="98"/>
    </location>
</feature>
<feature type="non-terminal residue" evidence="2">
    <location>
        <position position="155"/>
    </location>
</feature>
<organism evidence="2 4">
    <name type="scientific">Polarella glacialis</name>
    <name type="common">Dinoflagellate</name>
    <dbReference type="NCBI Taxonomy" id="89957"/>
    <lineage>
        <taxon>Eukaryota</taxon>
        <taxon>Sar</taxon>
        <taxon>Alveolata</taxon>
        <taxon>Dinophyceae</taxon>
        <taxon>Suessiales</taxon>
        <taxon>Suessiaceae</taxon>
        <taxon>Polarella</taxon>
    </lineage>
</organism>
<dbReference type="AlphaFoldDB" id="A0A813J578"/>
<evidence type="ECO:0000313" key="2">
    <source>
        <dbReference type="EMBL" id="CAE8666388.1"/>
    </source>
</evidence>